<dbReference type="EMBL" id="QRYV01000012">
    <property type="protein sequence ID" value="RGV16682.1"/>
    <property type="molecule type" value="Genomic_DNA"/>
</dbReference>
<evidence type="ECO:0000259" key="3">
    <source>
        <dbReference type="Pfam" id="PF16378"/>
    </source>
</evidence>
<evidence type="ECO:0000256" key="1">
    <source>
        <dbReference type="SAM" id="MobiDB-lite"/>
    </source>
</evidence>
<dbReference type="RefSeq" id="WP_117809389.1">
    <property type="nucleotide sequence ID" value="NZ_JAQCUV010000012.1"/>
</dbReference>
<evidence type="ECO:0000256" key="2">
    <source>
        <dbReference type="SAM" id="SignalP"/>
    </source>
</evidence>
<reference evidence="4 5" key="1">
    <citation type="submission" date="2018-08" db="EMBL/GenBank/DDBJ databases">
        <title>A genome reference for cultivated species of the human gut microbiota.</title>
        <authorList>
            <person name="Zou Y."/>
            <person name="Xue W."/>
            <person name="Luo G."/>
        </authorList>
    </citation>
    <scope>NUCLEOTIDE SEQUENCE [LARGE SCALE GENOMIC DNA]</scope>
    <source>
        <strain evidence="4 5">AF14-7</strain>
    </source>
</reference>
<feature type="chain" id="PRO_5019111566" description="DUF4988 domain-containing protein" evidence="2">
    <location>
        <begin position="23"/>
        <end position="898"/>
    </location>
</feature>
<dbReference type="InterPro" id="IPR032149">
    <property type="entry name" value="DUF4988"/>
</dbReference>
<name>A0A412W0K8_9BACE</name>
<dbReference type="Pfam" id="PF16378">
    <property type="entry name" value="DUF4988"/>
    <property type="match status" value="1"/>
</dbReference>
<proteinExistence type="predicted"/>
<comment type="caution">
    <text evidence="4">The sequence shown here is derived from an EMBL/GenBank/DDBJ whole genome shotgun (WGS) entry which is preliminary data.</text>
</comment>
<dbReference type="AlphaFoldDB" id="A0A412W0K8"/>
<evidence type="ECO:0000313" key="5">
    <source>
        <dbReference type="Proteomes" id="UP000283369"/>
    </source>
</evidence>
<dbReference type="Proteomes" id="UP000283369">
    <property type="component" value="Unassembled WGS sequence"/>
</dbReference>
<protein>
    <recommendedName>
        <fullName evidence="3">DUF4988 domain-containing protein</fullName>
    </recommendedName>
</protein>
<feature type="signal peptide" evidence="2">
    <location>
        <begin position="1"/>
        <end position="22"/>
    </location>
</feature>
<evidence type="ECO:0000313" key="4">
    <source>
        <dbReference type="EMBL" id="RGV16682.1"/>
    </source>
</evidence>
<feature type="domain" description="DUF4988" evidence="3">
    <location>
        <begin position="96"/>
        <end position="138"/>
    </location>
</feature>
<feature type="region of interest" description="Disordered" evidence="1">
    <location>
        <begin position="131"/>
        <end position="155"/>
    </location>
</feature>
<organism evidence="4 5">
    <name type="scientific">Bacteroides xylanisolvens</name>
    <dbReference type="NCBI Taxonomy" id="371601"/>
    <lineage>
        <taxon>Bacteria</taxon>
        <taxon>Pseudomonadati</taxon>
        <taxon>Bacteroidota</taxon>
        <taxon>Bacteroidia</taxon>
        <taxon>Bacteroidales</taxon>
        <taxon>Bacteroidaceae</taxon>
        <taxon>Bacteroides</taxon>
    </lineage>
</organism>
<sequence length="898" mass="97725">MKKKFVKVMLFGALALSAISYVGCKDYDDDIDGLQQQVDANKSKIEEVEAAMKAGKFIVSYTPVANGYELSLSDGSKLTITNGKDGENGQPGLNGETVIPKFKVSSDNYWQVSTDDGKTYEYVLDADGNKVNATGKKGEQGEPGKPGEPGQDASANVSINKDGYIVIGDVVTSLKTDTKVPSIVINEVDGLYVITLDGKEYKMLAEGSAYNGLQSIIYRRQAANDKDDFVKSIGLMSSNDPDAELLATSASVATFKVWPTTLDLGKAVFAFTDTYKTRALVPALKYVEGSAKWVDNRQGILSVNMISENIEVDKPYASSLDVTINGYTTASDYFNFKAEKWTPVDLSFVHTKDAVEVPTDVLADATTESDFSSYVEYTFVYNKSYNLNDSVALGHDVEEDFISMADLGFSGITVEFKQTADKAKGIFEIKDGVITAKSSEQASAINELCYVTATYKNEKGTEIISYDFAVKAVREQQVAPALVDIDVETKDAAAADKLAKLQYSTSEQTIDLNVRAFLNSLGGRDYMSDNENVTPVKYGLYYLTNEDGKTYANKVDAYIEFTPGTSTDLDNLKLIFPAGTVINGDQQLYSFETWPGGGNSKYEITNSEEYAWRKSTTTHRVNGSNKQYTLKLKDLVKCERKVIIKQNSAFVVNGKTTITGAWTEADKSFSMTADLTVLYAAYNTDNSTSSEVIEYYLAPQAKQSDAVKAVYSQISIAGNVITVTPDVDVKTLGAIKIGAKIQGTDIEATILDINGKEVTYCEPVLRSPLDVLSYKSSIDWNIDGDQNKTINVGTKVEIKMSDKDINVTKKNVVIENGVAKAPWAAAYGIDAAGAITYAIDGYSATVNEGTYTINPSTGVITCNNTAIVQSLDIYVKVTVNHNWGTETINKITVKASLK</sequence>
<keyword evidence="2" id="KW-0732">Signal</keyword>
<accession>A0A412W0K8</accession>
<gene>
    <name evidence="4" type="ORF">DWW25_06660</name>
</gene>